<dbReference type="EMBL" id="CP051627">
    <property type="protein sequence ID" value="UPT23654.1"/>
    <property type="molecule type" value="Genomic_DNA"/>
</dbReference>
<dbReference type="PANTHER" id="PTHR35864">
    <property type="entry name" value="ZINC METALLOPROTEASE MJ0611-RELATED"/>
    <property type="match status" value="1"/>
</dbReference>
<evidence type="ECO:0000256" key="1">
    <source>
        <dbReference type="ARBA" id="ARBA00001947"/>
    </source>
</evidence>
<protein>
    <submittedName>
        <fullName evidence="14">Site-2 protease family protein</fullName>
    </submittedName>
</protein>
<keyword evidence="7" id="KW-0479">Metal-binding</keyword>
<reference evidence="14 15" key="1">
    <citation type="submission" date="2020-04" db="EMBL/GenBank/DDBJ databases">
        <title>Thermobifida alba genome sequencing and assembly.</title>
        <authorList>
            <person name="Luzics S."/>
            <person name="Horvath B."/>
            <person name="Nagy I."/>
            <person name="Toth A."/>
            <person name="Nagy I."/>
            <person name="Kukolya J."/>
        </authorList>
    </citation>
    <scope>NUCLEOTIDE SEQUENCE [LARGE SCALE GENOMIC DNA]</scope>
    <source>
        <strain evidence="14 15">DSM 43795</strain>
    </source>
</reference>
<keyword evidence="11" id="KW-0482">Metalloprotease</keyword>
<keyword evidence="8" id="KW-0378">Hydrolase</keyword>
<evidence type="ECO:0000256" key="6">
    <source>
        <dbReference type="ARBA" id="ARBA00022692"/>
    </source>
</evidence>
<feature type="transmembrane region" description="Helical" evidence="13">
    <location>
        <begin position="30"/>
        <end position="55"/>
    </location>
</feature>
<evidence type="ECO:0000256" key="2">
    <source>
        <dbReference type="ARBA" id="ARBA00004651"/>
    </source>
</evidence>
<evidence type="ECO:0000256" key="13">
    <source>
        <dbReference type="SAM" id="Phobius"/>
    </source>
</evidence>
<keyword evidence="10 13" id="KW-1133">Transmembrane helix</keyword>
<evidence type="ECO:0000256" key="9">
    <source>
        <dbReference type="ARBA" id="ARBA00022833"/>
    </source>
</evidence>
<keyword evidence="4" id="KW-1003">Cell membrane</keyword>
<accession>A0ABY4L857</accession>
<comment type="subcellular location">
    <subcellularLocation>
        <location evidence="2">Cell membrane</location>
        <topology evidence="2">Multi-pass membrane protein</topology>
    </subcellularLocation>
</comment>
<dbReference type="GO" id="GO:0006508">
    <property type="term" value="P:proteolysis"/>
    <property type="evidence" value="ECO:0007669"/>
    <property type="project" value="UniProtKB-KW"/>
</dbReference>
<evidence type="ECO:0000313" key="15">
    <source>
        <dbReference type="Proteomes" id="UP000832041"/>
    </source>
</evidence>
<dbReference type="InterPro" id="IPR044537">
    <property type="entry name" value="Rip2-like"/>
</dbReference>
<keyword evidence="6 13" id="KW-0812">Transmembrane</keyword>
<keyword evidence="12 13" id="KW-0472">Membrane</keyword>
<evidence type="ECO:0000256" key="5">
    <source>
        <dbReference type="ARBA" id="ARBA00022670"/>
    </source>
</evidence>
<name>A0ABY4L857_THEAE</name>
<evidence type="ECO:0000256" key="8">
    <source>
        <dbReference type="ARBA" id="ARBA00022801"/>
    </source>
</evidence>
<dbReference type="PANTHER" id="PTHR35864:SF1">
    <property type="entry name" value="ZINC METALLOPROTEASE YWHC-RELATED"/>
    <property type="match status" value="1"/>
</dbReference>
<evidence type="ECO:0000313" key="14">
    <source>
        <dbReference type="EMBL" id="UPT23654.1"/>
    </source>
</evidence>
<comment type="similarity">
    <text evidence="3">Belongs to the peptidase M50B family.</text>
</comment>
<evidence type="ECO:0000256" key="12">
    <source>
        <dbReference type="ARBA" id="ARBA00023136"/>
    </source>
</evidence>
<evidence type="ECO:0000256" key="7">
    <source>
        <dbReference type="ARBA" id="ARBA00022723"/>
    </source>
</evidence>
<evidence type="ECO:0000256" key="3">
    <source>
        <dbReference type="ARBA" id="ARBA00007931"/>
    </source>
</evidence>
<sequence>MFLLLVGVTALAGWLSWTRAEETVLGWGSAFAPFLFILGGWVVCLTLQQYVRSLLAHRFGDRALRGSGYLRLNPFAFRELGATLVLPVAFLLVGTFGLNGPAVQVDRSAIRGRSRRALVALGGLLTNAVLAAALAVAVMLLAPEGSITNNWTIVALMFLCFLNASAALLNLLPVPGTDVYDALAEALDRWRPSRNAAIFGTVALFAVVWCPPVHAVFMDGMFALFDLIGVNALYLSWGQTFVRPW</sequence>
<evidence type="ECO:0000256" key="4">
    <source>
        <dbReference type="ARBA" id="ARBA00022475"/>
    </source>
</evidence>
<dbReference type="Proteomes" id="UP000832041">
    <property type="component" value="Chromosome"/>
</dbReference>
<feature type="transmembrane region" description="Helical" evidence="13">
    <location>
        <begin position="153"/>
        <end position="172"/>
    </location>
</feature>
<feature type="transmembrane region" description="Helical" evidence="13">
    <location>
        <begin position="192"/>
        <end position="209"/>
    </location>
</feature>
<keyword evidence="15" id="KW-1185">Reference proteome</keyword>
<comment type="cofactor">
    <cofactor evidence="1">
        <name>Zn(2+)</name>
        <dbReference type="ChEBI" id="CHEBI:29105"/>
    </cofactor>
</comment>
<dbReference type="CDD" id="cd06158">
    <property type="entry name" value="S2P-M50_like_1"/>
    <property type="match status" value="1"/>
</dbReference>
<gene>
    <name evidence="14" type="ORF">FOF52_20280</name>
</gene>
<keyword evidence="5 14" id="KW-0645">Protease</keyword>
<evidence type="ECO:0000256" key="10">
    <source>
        <dbReference type="ARBA" id="ARBA00022989"/>
    </source>
</evidence>
<dbReference type="GO" id="GO:0008233">
    <property type="term" value="F:peptidase activity"/>
    <property type="evidence" value="ECO:0007669"/>
    <property type="project" value="UniProtKB-KW"/>
</dbReference>
<organism evidence="14 15">
    <name type="scientific">Thermobifida alba</name>
    <name type="common">Thermomonospora alba</name>
    <dbReference type="NCBI Taxonomy" id="53522"/>
    <lineage>
        <taxon>Bacteria</taxon>
        <taxon>Bacillati</taxon>
        <taxon>Actinomycetota</taxon>
        <taxon>Actinomycetes</taxon>
        <taxon>Streptosporangiales</taxon>
        <taxon>Nocardiopsidaceae</taxon>
        <taxon>Thermobifida</taxon>
    </lineage>
</organism>
<dbReference type="InterPro" id="IPR052348">
    <property type="entry name" value="Metallopeptidase_M50B"/>
</dbReference>
<feature type="transmembrane region" description="Helical" evidence="13">
    <location>
        <begin position="118"/>
        <end position="141"/>
    </location>
</feature>
<evidence type="ECO:0000256" key="11">
    <source>
        <dbReference type="ARBA" id="ARBA00023049"/>
    </source>
</evidence>
<keyword evidence="9" id="KW-0862">Zinc</keyword>
<proteinExistence type="inferred from homology"/>